<dbReference type="Pfam" id="PF03544">
    <property type="entry name" value="TonB_C"/>
    <property type="match status" value="1"/>
</dbReference>
<name>A0A562R560_9BURK</name>
<feature type="domain" description="TonB C-terminal" evidence="6">
    <location>
        <begin position="205"/>
        <end position="263"/>
    </location>
</feature>
<dbReference type="SUPFAM" id="SSF74653">
    <property type="entry name" value="TolA/TonB C-terminal domain"/>
    <property type="match status" value="1"/>
</dbReference>
<keyword evidence="8" id="KW-1185">Reference proteome</keyword>
<dbReference type="NCBIfam" id="TIGR01352">
    <property type="entry name" value="tonB_Cterm"/>
    <property type="match status" value="1"/>
</dbReference>
<keyword evidence="2" id="KW-0812">Transmembrane</keyword>
<dbReference type="EMBL" id="VLLB01000005">
    <property type="protein sequence ID" value="TWI64197.1"/>
    <property type="molecule type" value="Genomic_DNA"/>
</dbReference>
<keyword evidence="3" id="KW-1133">Transmembrane helix</keyword>
<dbReference type="Gene3D" id="3.30.1150.10">
    <property type="match status" value="1"/>
</dbReference>
<protein>
    <submittedName>
        <fullName evidence="7">Protein TonB</fullName>
    </submittedName>
</protein>
<proteinExistence type="predicted"/>
<dbReference type="InterPro" id="IPR037682">
    <property type="entry name" value="TonB_C"/>
</dbReference>
<dbReference type="AlphaFoldDB" id="A0A562R560"/>
<reference evidence="7 8" key="1">
    <citation type="journal article" date="2015" name="Stand. Genomic Sci.">
        <title>Genomic Encyclopedia of Bacterial and Archaeal Type Strains, Phase III: the genomes of soil and plant-associated and newly described type strains.</title>
        <authorList>
            <person name="Whitman W.B."/>
            <person name="Woyke T."/>
            <person name="Klenk H.P."/>
            <person name="Zhou Y."/>
            <person name="Lilburn T.G."/>
            <person name="Beck B.J."/>
            <person name="De Vos P."/>
            <person name="Vandamme P."/>
            <person name="Eisen J.A."/>
            <person name="Garrity G."/>
            <person name="Hugenholtz P."/>
            <person name="Kyrpides N.C."/>
        </authorList>
    </citation>
    <scope>NUCLEOTIDE SEQUENCE [LARGE SCALE GENOMIC DNA]</scope>
    <source>
        <strain evidence="7 8">CGMCC 1.10822</strain>
    </source>
</reference>
<dbReference type="Proteomes" id="UP000318431">
    <property type="component" value="Unassembled WGS sequence"/>
</dbReference>
<feature type="region of interest" description="Disordered" evidence="5">
    <location>
        <begin position="67"/>
        <end position="96"/>
    </location>
</feature>
<comment type="caution">
    <text evidence="7">The sequence shown here is derived from an EMBL/GenBank/DDBJ whole genome shotgun (WGS) entry which is preliminary data.</text>
</comment>
<gene>
    <name evidence="7" type="ORF">IP91_02963</name>
</gene>
<evidence type="ECO:0000256" key="2">
    <source>
        <dbReference type="ARBA" id="ARBA00022692"/>
    </source>
</evidence>
<dbReference type="InterPro" id="IPR006260">
    <property type="entry name" value="TonB/TolA_C"/>
</dbReference>
<evidence type="ECO:0000256" key="4">
    <source>
        <dbReference type="ARBA" id="ARBA00023136"/>
    </source>
</evidence>
<dbReference type="GO" id="GO:0016020">
    <property type="term" value="C:membrane"/>
    <property type="evidence" value="ECO:0007669"/>
    <property type="project" value="UniProtKB-SubCell"/>
</dbReference>
<organism evidence="7 8">
    <name type="scientific">Pseudoduganella lurida</name>
    <dbReference type="NCBI Taxonomy" id="1036180"/>
    <lineage>
        <taxon>Bacteria</taxon>
        <taxon>Pseudomonadati</taxon>
        <taxon>Pseudomonadota</taxon>
        <taxon>Betaproteobacteria</taxon>
        <taxon>Burkholderiales</taxon>
        <taxon>Oxalobacteraceae</taxon>
        <taxon>Telluria group</taxon>
        <taxon>Pseudoduganella</taxon>
    </lineage>
</organism>
<evidence type="ECO:0000256" key="5">
    <source>
        <dbReference type="SAM" id="MobiDB-lite"/>
    </source>
</evidence>
<feature type="compositionally biased region" description="Basic and acidic residues" evidence="5">
    <location>
        <begin position="85"/>
        <end position="96"/>
    </location>
</feature>
<keyword evidence="4" id="KW-0472">Membrane</keyword>
<comment type="subcellular location">
    <subcellularLocation>
        <location evidence="1">Membrane</location>
        <topology evidence="1">Single-pass membrane protein</topology>
    </subcellularLocation>
</comment>
<dbReference type="GO" id="GO:0055085">
    <property type="term" value="P:transmembrane transport"/>
    <property type="evidence" value="ECO:0007669"/>
    <property type="project" value="InterPro"/>
</dbReference>
<sequence>MTYFKDNRFLMIAVAASVVVHAALLAVRFVAPAEVKLQPTDPTLEVILVNAKHANRPLKADALAQANLEGGGSADKGRSKSPLPDMRKMQSGDSIEAAKRRIAELEQVQKNLLTQVKTTPYRAAPVTERNTPDPLPTGADLNDSTRAIARMAAEIAQTIEDQNKRPRRTYITPSTQQVGYALYYKTFQRKVEEVGTLNFPQQNGRKLYGELVLSIPIFQDGTVYGKEGGIKVQRSSGNRALDEAAIAIVRRAAPFGKFPPNMLSNDRDDLWVIITRFKFTREQKLETKLDRLN</sequence>
<evidence type="ECO:0000256" key="3">
    <source>
        <dbReference type="ARBA" id="ARBA00022989"/>
    </source>
</evidence>
<evidence type="ECO:0000256" key="1">
    <source>
        <dbReference type="ARBA" id="ARBA00004167"/>
    </source>
</evidence>
<evidence type="ECO:0000259" key="6">
    <source>
        <dbReference type="Pfam" id="PF03544"/>
    </source>
</evidence>
<accession>A0A562R560</accession>
<evidence type="ECO:0000313" key="8">
    <source>
        <dbReference type="Proteomes" id="UP000318431"/>
    </source>
</evidence>
<evidence type="ECO:0000313" key="7">
    <source>
        <dbReference type="EMBL" id="TWI64197.1"/>
    </source>
</evidence>